<evidence type="ECO:0000256" key="2">
    <source>
        <dbReference type="ARBA" id="ARBA00011738"/>
    </source>
</evidence>
<dbReference type="Pfam" id="PF02885">
    <property type="entry name" value="Glycos_trans_3N"/>
    <property type="match status" value="1"/>
</dbReference>
<accession>A0A7W7YDK2</accession>
<dbReference type="InterPro" id="IPR018090">
    <property type="entry name" value="Pyrmidine_PPas_bac/euk"/>
</dbReference>
<dbReference type="InterPro" id="IPR017872">
    <property type="entry name" value="Pyrmidine_PPase_CS"/>
</dbReference>
<keyword evidence="4" id="KW-0328">Glycosyltransferase</keyword>
<evidence type="ECO:0000256" key="3">
    <source>
        <dbReference type="ARBA" id="ARBA00011892"/>
    </source>
</evidence>
<comment type="subunit">
    <text evidence="2">Homodimer.</text>
</comment>
<dbReference type="SUPFAM" id="SSF47648">
    <property type="entry name" value="Nucleoside phosphorylase/phosphoribosyltransferase N-terminal domain"/>
    <property type="match status" value="1"/>
</dbReference>
<dbReference type="Gene3D" id="1.20.970.10">
    <property type="entry name" value="Transferase, Pyrimidine Nucleoside Phosphorylase, Chain C"/>
    <property type="match status" value="1"/>
</dbReference>
<dbReference type="SUPFAM" id="SSF54680">
    <property type="entry name" value="Pyrimidine nucleoside phosphorylase C-terminal domain"/>
    <property type="match status" value="1"/>
</dbReference>
<dbReference type="GO" id="GO:0006213">
    <property type="term" value="P:pyrimidine nucleoside metabolic process"/>
    <property type="evidence" value="ECO:0007669"/>
    <property type="project" value="InterPro"/>
</dbReference>
<dbReference type="InterPro" id="IPR017459">
    <property type="entry name" value="Glycosyl_Trfase_fam3_N_dom"/>
</dbReference>
<dbReference type="EMBL" id="JACHIG010000009">
    <property type="protein sequence ID" value="MBB5034231.1"/>
    <property type="molecule type" value="Genomic_DNA"/>
</dbReference>
<evidence type="ECO:0000259" key="7">
    <source>
        <dbReference type="SMART" id="SM00941"/>
    </source>
</evidence>
<evidence type="ECO:0000256" key="4">
    <source>
        <dbReference type="ARBA" id="ARBA00022676"/>
    </source>
</evidence>
<feature type="domain" description="Pyrimidine nucleoside phosphorylase C-terminal" evidence="7">
    <location>
        <begin position="336"/>
        <end position="410"/>
    </location>
</feature>
<evidence type="ECO:0000256" key="6">
    <source>
        <dbReference type="ARBA" id="ARBA00048550"/>
    </source>
</evidence>
<comment type="catalytic activity">
    <reaction evidence="6">
        <text>thymidine + phosphate = 2-deoxy-alpha-D-ribose 1-phosphate + thymine</text>
        <dbReference type="Rhea" id="RHEA:16037"/>
        <dbReference type="ChEBI" id="CHEBI:17748"/>
        <dbReference type="ChEBI" id="CHEBI:17821"/>
        <dbReference type="ChEBI" id="CHEBI:43474"/>
        <dbReference type="ChEBI" id="CHEBI:57259"/>
        <dbReference type="EC" id="2.4.2.4"/>
    </reaction>
</comment>
<dbReference type="SMART" id="SM00941">
    <property type="entry name" value="PYNP_C"/>
    <property type="match status" value="1"/>
</dbReference>
<dbReference type="NCBIfam" id="NF004490">
    <property type="entry name" value="PRK05820.1"/>
    <property type="match status" value="1"/>
</dbReference>
<dbReference type="Proteomes" id="UP000590740">
    <property type="component" value="Unassembled WGS sequence"/>
</dbReference>
<name>A0A7W7YDK2_9BACT</name>
<dbReference type="InterPro" id="IPR013102">
    <property type="entry name" value="PYNP_C"/>
</dbReference>
<dbReference type="InterPro" id="IPR036320">
    <property type="entry name" value="Glycosyl_Trfase_fam3_N_dom_sf"/>
</dbReference>
<evidence type="ECO:0000313" key="8">
    <source>
        <dbReference type="EMBL" id="MBB5034231.1"/>
    </source>
</evidence>
<dbReference type="Gene3D" id="3.90.1170.30">
    <property type="entry name" value="Pyrimidine nucleoside phosphorylase-like, C-terminal domain"/>
    <property type="match status" value="1"/>
</dbReference>
<reference evidence="8 9" key="1">
    <citation type="submission" date="2020-08" db="EMBL/GenBank/DDBJ databases">
        <title>Genomic Encyclopedia of Type Strains, Phase IV (KMG-IV): sequencing the most valuable type-strain genomes for metagenomic binning, comparative biology and taxonomic classification.</title>
        <authorList>
            <person name="Goeker M."/>
        </authorList>
    </citation>
    <scope>NUCLEOTIDE SEQUENCE [LARGE SCALE GENOMIC DNA]</scope>
    <source>
        <strain evidence="8 9">DSM 12252</strain>
    </source>
</reference>
<dbReference type="FunFam" id="3.40.1030.10:FF:000003">
    <property type="entry name" value="Pyrimidine-nucleoside phosphorylase"/>
    <property type="match status" value="1"/>
</dbReference>
<dbReference type="InterPro" id="IPR036566">
    <property type="entry name" value="PYNP-like_C_sf"/>
</dbReference>
<dbReference type="InterPro" id="IPR000053">
    <property type="entry name" value="Thymidine/pyrmidine_PPase"/>
</dbReference>
<dbReference type="GO" id="GO:0009032">
    <property type="term" value="F:thymidine phosphorylase activity"/>
    <property type="evidence" value="ECO:0007669"/>
    <property type="project" value="UniProtKB-EC"/>
</dbReference>
<dbReference type="NCBIfam" id="TIGR02644">
    <property type="entry name" value="Y_phosphoryl"/>
    <property type="match status" value="1"/>
</dbReference>
<dbReference type="InterPro" id="IPR000312">
    <property type="entry name" value="Glycosyl_Trfase_fam3"/>
</dbReference>
<evidence type="ECO:0000313" key="9">
    <source>
        <dbReference type="Proteomes" id="UP000590740"/>
    </source>
</evidence>
<keyword evidence="9" id="KW-1185">Reference proteome</keyword>
<gene>
    <name evidence="8" type="ORF">HNQ65_003825</name>
</gene>
<dbReference type="PANTHER" id="PTHR10515:SF0">
    <property type="entry name" value="THYMIDINE PHOSPHORYLASE"/>
    <property type="match status" value="1"/>
</dbReference>
<comment type="similarity">
    <text evidence="1">Belongs to the thymidine/pyrimidine-nucleoside phosphorylase family.</text>
</comment>
<proteinExistence type="inferred from homology"/>
<dbReference type="GO" id="GO:0004645">
    <property type="term" value="F:1,4-alpha-oligoglucan phosphorylase activity"/>
    <property type="evidence" value="ECO:0007669"/>
    <property type="project" value="InterPro"/>
</dbReference>
<dbReference type="PROSITE" id="PS00647">
    <property type="entry name" value="THYMID_PHOSPHORYLASE"/>
    <property type="match status" value="1"/>
</dbReference>
<comment type="caution">
    <text evidence="8">The sequence shown here is derived from an EMBL/GenBank/DDBJ whole genome shotgun (WGS) entry which is preliminary data.</text>
</comment>
<sequence length="410" mass="43772">MHIPTLIEHKRDGGVLSSGDIRHVIDAFTRGDMPEYQMSALAMAIYFRGMTPEETAALTEAMLHSGTMLLWNDHDPMRVDKHSTGGIGDKTSLILAPLLACDNVWVPMISGRGLGITGGTLDKLESIPGFRTQLNEVEIHNVIDRIGCVMVGQTAGICPADKKLYALRDVTGTVPSIPLITASIMSKKLAEGLNRLVLDVKWGSGAFMKTEADAHHLAQSLVTVGQAMGVRSSVRLSAMNEPTGESAGNALEVAECVRCLKGEGPQDLEDIVLDLASAVSISPRAELRAMLHRGEAWLKFQKMVQAQGGNVETLEKMTSVHRAPFIGELKATASGTLTKMDAGGIGQAVLELGAGRSKAADPIDYAVGCDQIAKTGTQVQAGDVLLRVHARTKGALFRTLDLLPHSIEIV</sequence>
<organism evidence="8 9">
    <name type="scientific">Prosthecobacter vanneervenii</name>
    <dbReference type="NCBI Taxonomy" id="48466"/>
    <lineage>
        <taxon>Bacteria</taxon>
        <taxon>Pseudomonadati</taxon>
        <taxon>Verrucomicrobiota</taxon>
        <taxon>Verrucomicrobiia</taxon>
        <taxon>Verrucomicrobiales</taxon>
        <taxon>Verrucomicrobiaceae</taxon>
        <taxon>Prosthecobacter</taxon>
    </lineage>
</organism>
<dbReference type="InterPro" id="IPR035902">
    <property type="entry name" value="Nuc_phospho_transferase"/>
</dbReference>
<dbReference type="GO" id="GO:0006206">
    <property type="term" value="P:pyrimidine nucleobase metabolic process"/>
    <property type="evidence" value="ECO:0007669"/>
    <property type="project" value="InterPro"/>
</dbReference>
<dbReference type="GO" id="GO:0005829">
    <property type="term" value="C:cytosol"/>
    <property type="evidence" value="ECO:0007669"/>
    <property type="project" value="TreeGrafter"/>
</dbReference>
<evidence type="ECO:0000256" key="5">
    <source>
        <dbReference type="ARBA" id="ARBA00022679"/>
    </source>
</evidence>
<dbReference type="Pfam" id="PF00591">
    <property type="entry name" value="Glycos_transf_3"/>
    <property type="match status" value="1"/>
</dbReference>
<evidence type="ECO:0000256" key="1">
    <source>
        <dbReference type="ARBA" id="ARBA00006915"/>
    </source>
</evidence>
<dbReference type="Pfam" id="PF07831">
    <property type="entry name" value="PYNP_C"/>
    <property type="match status" value="1"/>
</dbReference>
<dbReference type="PANTHER" id="PTHR10515">
    <property type="entry name" value="THYMIDINE PHOSPHORYLASE"/>
    <property type="match status" value="1"/>
</dbReference>
<dbReference type="EC" id="2.4.2.4" evidence="3"/>
<keyword evidence="5" id="KW-0808">Transferase</keyword>
<dbReference type="RefSeq" id="WP_184341840.1">
    <property type="nucleotide sequence ID" value="NZ_JACHIG010000009.1"/>
</dbReference>
<dbReference type="PIRSF" id="PIRSF000478">
    <property type="entry name" value="TP_PyNP"/>
    <property type="match status" value="1"/>
</dbReference>
<protein>
    <recommendedName>
        <fullName evidence="3">thymidine phosphorylase</fullName>
        <ecNumber evidence="3">2.4.2.4</ecNumber>
    </recommendedName>
</protein>
<dbReference type="SUPFAM" id="SSF52418">
    <property type="entry name" value="Nucleoside phosphorylase/phosphoribosyltransferase catalytic domain"/>
    <property type="match status" value="1"/>
</dbReference>
<dbReference type="AlphaFoldDB" id="A0A7W7YDK2"/>
<dbReference type="Gene3D" id="3.40.1030.10">
    <property type="entry name" value="Nucleoside phosphorylase/phosphoribosyltransferase catalytic domain"/>
    <property type="match status" value="1"/>
</dbReference>